<evidence type="ECO:0000313" key="1">
    <source>
        <dbReference type="EMBL" id="QBK93104.1"/>
    </source>
</evidence>
<name>A0A481ZB04_9VIRU</name>
<dbReference type="EMBL" id="MK500590">
    <property type="protein sequence ID" value="QBK93104.1"/>
    <property type="molecule type" value="Genomic_DNA"/>
</dbReference>
<reference evidence="1" key="1">
    <citation type="journal article" date="2019" name="MBio">
        <title>Virus Genomes from Deep Sea Sediments Expand the Ocean Megavirome and Support Independent Origins of Viral Gigantism.</title>
        <authorList>
            <person name="Backstrom D."/>
            <person name="Yutin N."/>
            <person name="Jorgensen S.L."/>
            <person name="Dharamshi J."/>
            <person name="Homa F."/>
            <person name="Zaremba-Niedwiedzka K."/>
            <person name="Spang A."/>
            <person name="Wolf Y.I."/>
            <person name="Koonin E.V."/>
            <person name="Ettema T.J."/>
        </authorList>
    </citation>
    <scope>NUCLEOTIDE SEQUENCE</scope>
</reference>
<sequence>MNLTISKTKYDGRRCINLRKDGLQCKNFRQYGNEYCWNHREDPLNDANRCKGLTKKMFRCKRVGKVYCSSHQDQDWTGKGCITCVNKEYTFPRIRISPESCDVHTDKNASYWIVKYYGGTHSLTCNALNSHFVGIGIFTSLSDVENVINVQIEDIVPNQVKGATISRVISQEEDIKYFHLLTKTISSLKINELITIVNDFIGRNYIMIECINGISSWNSCIIVNQTIQDSEKNPIYCIETNKVYKLPDIISNQIIF</sequence>
<protein>
    <submittedName>
        <fullName evidence="1">Zn-finger protein</fullName>
    </submittedName>
</protein>
<accession>A0A481ZB04</accession>
<gene>
    <name evidence="1" type="ORF">LCPAC403_02380</name>
</gene>
<proteinExistence type="predicted"/>
<organism evidence="1">
    <name type="scientific">Pithovirus LCPAC403</name>
    <dbReference type="NCBI Taxonomy" id="2506596"/>
    <lineage>
        <taxon>Viruses</taxon>
        <taxon>Pithoviruses</taxon>
    </lineage>
</organism>